<protein>
    <submittedName>
        <fullName evidence="2">Uncharacterized protein</fullName>
    </submittedName>
</protein>
<sequence length="96" mass="10619">MTDHIRQARQSVQEAADEAEANVREQLIHVAEGLDELESGEKTDRTVTDPDTLETIEAKLVGLGDQVDDPEAATQLRAARDELDLHRRAQGLTSEE</sequence>
<accession>A0ABD6D4Q0</accession>
<dbReference type="AlphaFoldDB" id="A0ABD6D4Q0"/>
<dbReference type="RefSeq" id="WP_256394764.1">
    <property type="nucleotide sequence ID" value="NZ_JANHDJ010000001.1"/>
</dbReference>
<dbReference type="Proteomes" id="UP001597052">
    <property type="component" value="Unassembled WGS sequence"/>
</dbReference>
<gene>
    <name evidence="2" type="ORF">ACFSBW_04205</name>
</gene>
<feature type="compositionally biased region" description="Basic and acidic residues" evidence="1">
    <location>
        <begin position="39"/>
        <end position="48"/>
    </location>
</feature>
<evidence type="ECO:0000313" key="3">
    <source>
        <dbReference type="Proteomes" id="UP001597052"/>
    </source>
</evidence>
<dbReference type="EMBL" id="JBHUDM010000001">
    <property type="protein sequence ID" value="MFD1641077.1"/>
    <property type="molecule type" value="Genomic_DNA"/>
</dbReference>
<feature type="region of interest" description="Disordered" evidence="1">
    <location>
        <begin position="1"/>
        <end position="21"/>
    </location>
</feature>
<organism evidence="2 3">
    <name type="scientific">Halohasta litorea</name>
    <dbReference type="NCBI Taxonomy" id="869891"/>
    <lineage>
        <taxon>Archaea</taxon>
        <taxon>Methanobacteriati</taxon>
        <taxon>Methanobacteriota</taxon>
        <taxon>Stenosarchaea group</taxon>
        <taxon>Halobacteria</taxon>
        <taxon>Halobacteriales</taxon>
        <taxon>Haloferacaceae</taxon>
        <taxon>Halohasta</taxon>
    </lineage>
</organism>
<reference evidence="2 3" key="1">
    <citation type="journal article" date="2019" name="Int. J. Syst. Evol. Microbiol.">
        <title>The Global Catalogue of Microorganisms (GCM) 10K type strain sequencing project: providing services to taxonomists for standard genome sequencing and annotation.</title>
        <authorList>
            <consortium name="The Broad Institute Genomics Platform"/>
            <consortium name="The Broad Institute Genome Sequencing Center for Infectious Disease"/>
            <person name="Wu L."/>
            <person name="Ma J."/>
        </authorList>
    </citation>
    <scope>NUCLEOTIDE SEQUENCE [LARGE SCALE GENOMIC DNA]</scope>
    <source>
        <strain evidence="2 3">CGMCC 1.10593</strain>
    </source>
</reference>
<keyword evidence="3" id="KW-1185">Reference proteome</keyword>
<name>A0ABD6D4Q0_9EURY</name>
<feature type="region of interest" description="Disordered" evidence="1">
    <location>
        <begin position="32"/>
        <end position="51"/>
    </location>
</feature>
<evidence type="ECO:0000313" key="2">
    <source>
        <dbReference type="EMBL" id="MFD1641077.1"/>
    </source>
</evidence>
<dbReference type="InterPro" id="IPR055975">
    <property type="entry name" value="DUF7553"/>
</dbReference>
<comment type="caution">
    <text evidence="2">The sequence shown here is derived from an EMBL/GenBank/DDBJ whole genome shotgun (WGS) entry which is preliminary data.</text>
</comment>
<dbReference type="Pfam" id="PF24430">
    <property type="entry name" value="DUF7553"/>
    <property type="match status" value="1"/>
</dbReference>
<proteinExistence type="predicted"/>
<evidence type="ECO:0000256" key="1">
    <source>
        <dbReference type="SAM" id="MobiDB-lite"/>
    </source>
</evidence>